<evidence type="ECO:0008006" key="4">
    <source>
        <dbReference type="Google" id="ProtNLM"/>
    </source>
</evidence>
<dbReference type="OrthoDB" id="9814432at2"/>
<evidence type="ECO:0000313" key="3">
    <source>
        <dbReference type="Proteomes" id="UP000199345"/>
    </source>
</evidence>
<evidence type="ECO:0000313" key="2">
    <source>
        <dbReference type="EMBL" id="SET37252.1"/>
    </source>
</evidence>
<reference evidence="3" key="1">
    <citation type="submission" date="2016-10" db="EMBL/GenBank/DDBJ databases">
        <authorList>
            <person name="Varghese N."/>
            <person name="Submissions S."/>
        </authorList>
    </citation>
    <scope>NUCLEOTIDE SEQUENCE [LARGE SCALE GENOMIC DNA]</scope>
    <source>
        <strain evidence="3">Nm71</strain>
    </source>
</reference>
<keyword evidence="3" id="KW-1185">Reference proteome</keyword>
<dbReference type="RefSeq" id="WP_143058795.1">
    <property type="nucleotide sequence ID" value="NZ_FOIA01000023.1"/>
</dbReference>
<feature type="compositionally biased region" description="Acidic residues" evidence="1">
    <location>
        <begin position="25"/>
        <end position="37"/>
    </location>
</feature>
<organism evidence="2 3">
    <name type="scientific">Nitrosomonas marina</name>
    <dbReference type="NCBI Taxonomy" id="917"/>
    <lineage>
        <taxon>Bacteria</taxon>
        <taxon>Pseudomonadati</taxon>
        <taxon>Pseudomonadota</taxon>
        <taxon>Betaproteobacteria</taxon>
        <taxon>Nitrosomonadales</taxon>
        <taxon>Nitrosomonadaceae</taxon>
        <taxon>Nitrosomonas</taxon>
    </lineage>
</organism>
<dbReference type="NCBIfam" id="NF041023">
    <property type="entry name" value="PP0621_fam"/>
    <property type="match status" value="1"/>
</dbReference>
<gene>
    <name evidence="2" type="ORF">SAMN05216326_12335</name>
</gene>
<name>A0A1I0DX58_9PROT</name>
<sequence length="85" mass="9663">MGKLAFFLMIAVLVYWLIKTRSSEDTDNLEDNSDEESAASKSLEDMVRCAQCGVHLPRSESVTSQGEFYCCNEHRLEHQREDSSS</sequence>
<accession>A0A1I0DX58</accession>
<protein>
    <recommendedName>
        <fullName evidence="4">Preprotein translocase subunit YajC</fullName>
    </recommendedName>
</protein>
<evidence type="ECO:0000256" key="1">
    <source>
        <dbReference type="SAM" id="MobiDB-lite"/>
    </source>
</evidence>
<proteinExistence type="predicted"/>
<dbReference type="InterPro" id="IPR049708">
    <property type="entry name" value="PP0621-like"/>
</dbReference>
<dbReference type="AlphaFoldDB" id="A0A1I0DX58"/>
<feature type="region of interest" description="Disordered" evidence="1">
    <location>
        <begin position="23"/>
        <end position="42"/>
    </location>
</feature>
<dbReference type="EMBL" id="FOIA01000023">
    <property type="protein sequence ID" value="SET37252.1"/>
    <property type="molecule type" value="Genomic_DNA"/>
</dbReference>
<dbReference type="Proteomes" id="UP000199345">
    <property type="component" value="Unassembled WGS sequence"/>
</dbReference>